<dbReference type="AlphaFoldDB" id="A0A445HD30"/>
<keyword evidence="2" id="KW-0677">Repeat</keyword>
<dbReference type="InterPro" id="IPR001611">
    <property type="entry name" value="Leu-rich_rpt"/>
</dbReference>
<dbReference type="InterPro" id="IPR003591">
    <property type="entry name" value="Leu-rich_rpt_typical-subtyp"/>
</dbReference>
<dbReference type="Pfam" id="PF13855">
    <property type="entry name" value="LRR_8"/>
    <property type="match status" value="1"/>
</dbReference>
<feature type="region of interest" description="Disordered" evidence="3">
    <location>
        <begin position="449"/>
        <end position="485"/>
    </location>
</feature>
<dbReference type="PROSITE" id="PS51450">
    <property type="entry name" value="LRR"/>
    <property type="match status" value="4"/>
</dbReference>
<feature type="region of interest" description="Disordered" evidence="3">
    <location>
        <begin position="115"/>
        <end position="137"/>
    </location>
</feature>
<dbReference type="PANTHER" id="PTHR15454">
    <property type="entry name" value="NISCHARIN RELATED"/>
    <property type="match status" value="1"/>
</dbReference>
<feature type="compositionally biased region" description="Basic residues" evidence="3">
    <location>
        <begin position="450"/>
        <end position="459"/>
    </location>
</feature>
<dbReference type="FunFam" id="3.80.10.10:FF:000200">
    <property type="entry name" value="Outer arm dynein light chain 1 protein"/>
    <property type="match status" value="1"/>
</dbReference>
<dbReference type="SMR" id="A0A445HD30"/>
<dbReference type="GO" id="GO:0005737">
    <property type="term" value="C:cytoplasm"/>
    <property type="evidence" value="ECO:0007669"/>
    <property type="project" value="TreeGrafter"/>
</dbReference>
<keyword evidence="6" id="KW-1185">Reference proteome</keyword>
<dbReference type="InterPro" id="IPR025875">
    <property type="entry name" value="Leu-rich_rpt_4"/>
</dbReference>
<evidence type="ECO:0000256" key="3">
    <source>
        <dbReference type="SAM" id="MobiDB-lite"/>
    </source>
</evidence>
<protein>
    <submittedName>
        <fullName evidence="4">Protein phosphatase 1 regulatory subunit pprA isoform B</fullName>
    </submittedName>
    <submittedName>
        <fullName evidence="5">Protein phosphatase 1 regulatory subunit pprA isoform E</fullName>
    </submittedName>
</protein>
<dbReference type="EMBL" id="QZWG01000013">
    <property type="protein sequence ID" value="RZB71553.1"/>
    <property type="molecule type" value="Genomic_DNA"/>
</dbReference>
<organism evidence="4 6">
    <name type="scientific">Glycine soja</name>
    <name type="common">Wild soybean</name>
    <dbReference type="NCBI Taxonomy" id="3848"/>
    <lineage>
        <taxon>Eukaryota</taxon>
        <taxon>Viridiplantae</taxon>
        <taxon>Streptophyta</taxon>
        <taxon>Embryophyta</taxon>
        <taxon>Tracheophyta</taxon>
        <taxon>Spermatophyta</taxon>
        <taxon>Magnoliopsida</taxon>
        <taxon>eudicotyledons</taxon>
        <taxon>Gunneridae</taxon>
        <taxon>Pentapetalae</taxon>
        <taxon>rosids</taxon>
        <taxon>fabids</taxon>
        <taxon>Fabales</taxon>
        <taxon>Fabaceae</taxon>
        <taxon>Papilionoideae</taxon>
        <taxon>50 kb inversion clade</taxon>
        <taxon>NPAAA clade</taxon>
        <taxon>indigoferoid/millettioid clade</taxon>
        <taxon>Phaseoleae</taxon>
        <taxon>Glycine</taxon>
        <taxon>Glycine subgen. Soja</taxon>
    </lineage>
</organism>
<dbReference type="EMBL" id="QZWG01000013">
    <property type="protein sequence ID" value="RZB71556.1"/>
    <property type="molecule type" value="Genomic_DNA"/>
</dbReference>
<dbReference type="Pfam" id="PF12799">
    <property type="entry name" value="LRR_4"/>
    <property type="match status" value="1"/>
</dbReference>
<dbReference type="SUPFAM" id="SSF52075">
    <property type="entry name" value="Outer arm dynein light chain 1"/>
    <property type="match status" value="1"/>
</dbReference>
<evidence type="ECO:0000256" key="1">
    <source>
        <dbReference type="ARBA" id="ARBA00022614"/>
    </source>
</evidence>
<evidence type="ECO:0000313" key="6">
    <source>
        <dbReference type="Proteomes" id="UP000289340"/>
    </source>
</evidence>
<proteinExistence type="predicted"/>
<evidence type="ECO:0000313" key="4">
    <source>
        <dbReference type="EMBL" id="RZB71553.1"/>
    </source>
</evidence>
<dbReference type="Proteomes" id="UP000289340">
    <property type="component" value="Chromosome 13"/>
</dbReference>
<sequence>MADSWASPKFKRYLSNLEKFDEHGKITRHLPAASKSKSFKNFQELSSMVSLESPRSVMSHHSADRVLLKRHSSSQVLPSRSKKLWWKMILWSHRNIQRTLSSNSTLVPTSAALNSGYSSDTLEPKQGKALRPVKSSDSITMESFNKRSRTGKNIDNQRGSRFQSDQWISFSTESSSFTRVDAWVKGLEIQQPLPEDDFDVDNARSIVFPPSPNAGGSMIRTTSQLTYPDANLSKEALTAISVVLSLNPTSTIAHISGIGIKAIPSISHLSSLRAVNLSNNFIVHISPGVLPKGIQTLNLSKNKISTLEGLRELAKLRILDLSYNRISRIGQGLSSCTLIKELYLVGNKISDVEGLHRLLKLTVLDLSFNKITTAKALGQLVANFNSLKALNLLGNSIQSNISDDQLSKAVCGLLPKMVYLNKQPVKAHRTRGILSDSVARAALGSSTRSCNRRSIRRVGHGGSNLSRGNRRSTSVSQKSTNRTRK</sequence>
<accession>A0A445HD30</accession>
<dbReference type="SMART" id="SM00369">
    <property type="entry name" value="LRR_TYP"/>
    <property type="match status" value="3"/>
</dbReference>
<evidence type="ECO:0000313" key="5">
    <source>
        <dbReference type="EMBL" id="RZB71556.1"/>
    </source>
</evidence>
<name>A0A445HD30_GLYSO</name>
<comment type="caution">
    <text evidence="4">The sequence shown here is derived from an EMBL/GenBank/DDBJ whole genome shotgun (WGS) entry which is preliminary data.</text>
</comment>
<dbReference type="PANTHER" id="PTHR15454:SF37">
    <property type="entry name" value="OUTER ARM DYNEIN LIGHT CHAIN 1 PROTEIN"/>
    <property type="match status" value="1"/>
</dbReference>
<gene>
    <name evidence="4" type="ORF">D0Y65_036151</name>
</gene>
<evidence type="ECO:0000256" key="2">
    <source>
        <dbReference type="ARBA" id="ARBA00022737"/>
    </source>
</evidence>
<feature type="compositionally biased region" description="Polar residues" evidence="3">
    <location>
        <begin position="463"/>
        <end position="485"/>
    </location>
</feature>
<reference evidence="4 6" key="1">
    <citation type="submission" date="2018-09" db="EMBL/GenBank/DDBJ databases">
        <title>A high-quality reference genome of wild soybean provides a powerful tool to mine soybean genomes.</title>
        <authorList>
            <person name="Xie M."/>
            <person name="Chung C.Y.L."/>
            <person name="Li M.-W."/>
            <person name="Wong F.-L."/>
            <person name="Chan T.-F."/>
            <person name="Lam H.-M."/>
        </authorList>
    </citation>
    <scope>NUCLEOTIDE SEQUENCE [LARGE SCALE GENOMIC DNA]</scope>
    <source>
        <strain evidence="6">cv. W05</strain>
        <tissue evidence="4">Hypocotyl of etiolated seedlings</tissue>
    </source>
</reference>
<dbReference type="Gene3D" id="3.80.10.10">
    <property type="entry name" value="Ribonuclease Inhibitor"/>
    <property type="match status" value="2"/>
</dbReference>
<dbReference type="InterPro" id="IPR032675">
    <property type="entry name" value="LRR_dom_sf"/>
</dbReference>
<dbReference type="FunFam" id="3.80.10.10:FF:000505">
    <property type="entry name" value="Outer arm dynein light chain 1 protein"/>
    <property type="match status" value="1"/>
</dbReference>
<keyword evidence="1" id="KW-0433">Leucine-rich repeat</keyword>
<dbReference type="SMART" id="SM00365">
    <property type="entry name" value="LRR_SD22"/>
    <property type="match status" value="4"/>
</dbReference>